<dbReference type="RefSeq" id="WP_250097628.1">
    <property type="nucleotide sequence ID" value="NZ_JAKRYL010000019.1"/>
</dbReference>
<organism evidence="1 2">
    <name type="scientific">Halalkalibacter alkaliphilus</name>
    <dbReference type="NCBI Taxonomy" id="2917993"/>
    <lineage>
        <taxon>Bacteria</taxon>
        <taxon>Bacillati</taxon>
        <taxon>Bacillota</taxon>
        <taxon>Bacilli</taxon>
        <taxon>Bacillales</taxon>
        <taxon>Bacillaceae</taxon>
        <taxon>Halalkalibacter</taxon>
    </lineage>
</organism>
<dbReference type="AlphaFoldDB" id="A0A9X2CVR2"/>
<gene>
    <name evidence="1" type="ORF">MF646_16570</name>
</gene>
<evidence type="ECO:0000313" key="1">
    <source>
        <dbReference type="EMBL" id="MCL7748739.1"/>
    </source>
</evidence>
<dbReference type="Proteomes" id="UP001139150">
    <property type="component" value="Unassembled WGS sequence"/>
</dbReference>
<comment type="caution">
    <text evidence="1">The sequence shown here is derived from an EMBL/GenBank/DDBJ whole genome shotgun (WGS) entry which is preliminary data.</text>
</comment>
<accession>A0A9X2CVR2</accession>
<dbReference type="EMBL" id="JAKRYL010000019">
    <property type="protein sequence ID" value="MCL7748739.1"/>
    <property type="molecule type" value="Genomic_DNA"/>
</dbReference>
<sequence length="253" mass="29417">MNPIDQSEIAEALFKRGFLVKAVTDGFILREEAHRGDREDLTKILNELTIKHVWKSETLFINEELDETQYKKILHYPASNHETSTPMWVGTWKNFTRRKYGPKTRTIVLESGVAILVKALSTVGISTVSCCDGHGNRKPVIDFASYHNAIWFKYIQDKYLSDVQLHYDWIVELNHINLARLTVSGDKFIISLLQEDSSKMAKILLDVNEEICALKLRLFDKDKKPTNRLLKEKDFYTTKKIMDEIIKKQYDSF</sequence>
<name>A0A9X2CVR2_9BACI</name>
<keyword evidence="2" id="KW-1185">Reference proteome</keyword>
<protein>
    <submittedName>
        <fullName evidence="1">Uncharacterized protein</fullName>
    </submittedName>
</protein>
<evidence type="ECO:0000313" key="2">
    <source>
        <dbReference type="Proteomes" id="UP001139150"/>
    </source>
</evidence>
<proteinExistence type="predicted"/>
<reference evidence="1" key="1">
    <citation type="submission" date="2022-02" db="EMBL/GenBank/DDBJ databases">
        <title>Halalkalibacter sp. nov. isolated from Lonar Lake, India.</title>
        <authorList>
            <person name="Joshi A."/>
            <person name="Thite S."/>
            <person name="Lodha T."/>
        </authorList>
    </citation>
    <scope>NUCLEOTIDE SEQUENCE</scope>
    <source>
        <strain evidence="1">MEB205</strain>
    </source>
</reference>